<evidence type="ECO:0000313" key="12">
    <source>
        <dbReference type="EMBL" id="MVT41514.1"/>
    </source>
</evidence>
<accession>A0A6N8J955</accession>
<evidence type="ECO:0000256" key="1">
    <source>
        <dbReference type="ARBA" id="ARBA00000966"/>
    </source>
</evidence>
<feature type="domain" description="F5/8 type C" evidence="10">
    <location>
        <begin position="531"/>
        <end position="668"/>
    </location>
</feature>
<dbReference type="AlphaFoldDB" id="A0A6N8J955"/>
<dbReference type="CDD" id="cd00063">
    <property type="entry name" value="FN3"/>
    <property type="match status" value="1"/>
</dbReference>
<keyword evidence="8" id="KW-0119">Carbohydrate metabolism</keyword>
<evidence type="ECO:0000259" key="11">
    <source>
        <dbReference type="PROSITE" id="PS50853"/>
    </source>
</evidence>
<dbReference type="OrthoDB" id="9803461at2"/>
<evidence type="ECO:0000256" key="9">
    <source>
        <dbReference type="PROSITE-ProRule" id="PRU10058"/>
    </source>
</evidence>
<evidence type="ECO:0000256" key="2">
    <source>
        <dbReference type="ARBA" id="ARBA00009209"/>
    </source>
</evidence>
<dbReference type="InterPro" id="IPR003961">
    <property type="entry name" value="FN3_dom"/>
</dbReference>
<dbReference type="SUPFAM" id="SSF49785">
    <property type="entry name" value="Galactose-binding domain-like"/>
    <property type="match status" value="1"/>
</dbReference>
<dbReference type="InterPro" id="IPR026444">
    <property type="entry name" value="Secre_tail"/>
</dbReference>
<feature type="domain" description="Fibronectin type-III" evidence="11">
    <location>
        <begin position="446"/>
        <end position="536"/>
    </location>
</feature>
<dbReference type="InterPro" id="IPR008979">
    <property type="entry name" value="Galactose-bd-like_sf"/>
</dbReference>
<gene>
    <name evidence="12" type="ORF">GO495_13050</name>
</gene>
<evidence type="ECO:0000256" key="8">
    <source>
        <dbReference type="ARBA" id="ARBA00023326"/>
    </source>
</evidence>
<dbReference type="SMART" id="SM00060">
    <property type="entry name" value="FN3"/>
    <property type="match status" value="1"/>
</dbReference>
<dbReference type="EC" id="3.2.1.4" evidence="3"/>
<dbReference type="Pfam" id="PF18962">
    <property type="entry name" value="Por_Secre_tail"/>
    <property type="match status" value="1"/>
</dbReference>
<dbReference type="GO" id="GO:0008810">
    <property type="term" value="F:cellulase activity"/>
    <property type="evidence" value="ECO:0007669"/>
    <property type="project" value="UniProtKB-EC"/>
</dbReference>
<keyword evidence="7" id="KW-0326">Glycosidase</keyword>
<dbReference type="NCBIfam" id="TIGR04183">
    <property type="entry name" value="Por_Secre_tail"/>
    <property type="match status" value="1"/>
</dbReference>
<evidence type="ECO:0000256" key="4">
    <source>
        <dbReference type="ARBA" id="ARBA00022729"/>
    </source>
</evidence>
<comment type="catalytic activity">
    <reaction evidence="1">
        <text>Endohydrolysis of (1-&gt;4)-beta-D-glucosidic linkages in cellulose, lichenin and cereal beta-D-glucans.</text>
        <dbReference type="EC" id="3.2.1.4"/>
    </reaction>
</comment>
<dbReference type="InterPro" id="IPR019834">
    <property type="entry name" value="Glyco_hydro_8_CS"/>
</dbReference>
<dbReference type="InterPro" id="IPR012341">
    <property type="entry name" value="6hp_glycosidase-like_sf"/>
</dbReference>
<dbReference type="Gene3D" id="2.60.40.10">
    <property type="entry name" value="Immunoglobulins"/>
    <property type="match status" value="1"/>
</dbReference>
<dbReference type="EMBL" id="WRXO01000003">
    <property type="protein sequence ID" value="MVT41514.1"/>
    <property type="molecule type" value="Genomic_DNA"/>
</dbReference>
<dbReference type="Pfam" id="PF00041">
    <property type="entry name" value="fn3"/>
    <property type="match status" value="1"/>
</dbReference>
<comment type="similarity">
    <text evidence="2">Belongs to the glycosyl hydrolase 8 (cellulase D) family.</text>
</comment>
<organism evidence="12 13">
    <name type="scientific">Chitinophaga oryziterrae</name>
    <dbReference type="NCBI Taxonomy" id="1031224"/>
    <lineage>
        <taxon>Bacteria</taxon>
        <taxon>Pseudomonadati</taxon>
        <taxon>Bacteroidota</taxon>
        <taxon>Chitinophagia</taxon>
        <taxon>Chitinophagales</taxon>
        <taxon>Chitinophagaceae</taxon>
        <taxon>Chitinophaga</taxon>
    </lineage>
</organism>
<name>A0A6N8J955_9BACT</name>
<dbReference type="InterPro" id="IPR002037">
    <property type="entry name" value="Glyco_hydro_8"/>
</dbReference>
<proteinExistence type="inferred from homology"/>
<dbReference type="GO" id="GO:0030245">
    <property type="term" value="P:cellulose catabolic process"/>
    <property type="evidence" value="ECO:0007669"/>
    <property type="project" value="UniProtKB-KW"/>
</dbReference>
<keyword evidence="5" id="KW-0378">Hydrolase</keyword>
<evidence type="ECO:0000256" key="7">
    <source>
        <dbReference type="ARBA" id="ARBA00023295"/>
    </source>
</evidence>
<evidence type="ECO:0000259" key="10">
    <source>
        <dbReference type="PROSITE" id="PS50022"/>
    </source>
</evidence>
<dbReference type="Proteomes" id="UP000468388">
    <property type="component" value="Unassembled WGS sequence"/>
</dbReference>
<dbReference type="PROSITE" id="PS50853">
    <property type="entry name" value="FN3"/>
    <property type="match status" value="1"/>
</dbReference>
<dbReference type="PROSITE" id="PS00812">
    <property type="entry name" value="GLYCOSYL_HYDROL_F8"/>
    <property type="match status" value="1"/>
</dbReference>
<dbReference type="Gene3D" id="1.50.10.10">
    <property type="match status" value="1"/>
</dbReference>
<evidence type="ECO:0000313" key="13">
    <source>
        <dbReference type="Proteomes" id="UP000468388"/>
    </source>
</evidence>
<evidence type="ECO:0000256" key="5">
    <source>
        <dbReference type="ARBA" id="ARBA00022801"/>
    </source>
</evidence>
<dbReference type="InterPro" id="IPR008928">
    <property type="entry name" value="6-hairpin_glycosidase_sf"/>
</dbReference>
<dbReference type="InterPro" id="IPR000421">
    <property type="entry name" value="FA58C"/>
</dbReference>
<evidence type="ECO:0000256" key="3">
    <source>
        <dbReference type="ARBA" id="ARBA00012601"/>
    </source>
</evidence>
<keyword evidence="6" id="KW-0136">Cellulose degradation</keyword>
<keyword evidence="8" id="KW-0624">Polysaccharide degradation</keyword>
<reference evidence="12 13" key="1">
    <citation type="submission" date="2019-12" db="EMBL/GenBank/DDBJ databases">
        <title>The draft genomic sequence of strain Chitinophaga oryziterrae JCM 16595.</title>
        <authorList>
            <person name="Zhang X."/>
        </authorList>
    </citation>
    <scope>NUCLEOTIDE SEQUENCE [LARGE SCALE GENOMIC DNA]</scope>
    <source>
        <strain evidence="12 13">JCM 16595</strain>
    </source>
</reference>
<protein>
    <recommendedName>
        <fullName evidence="3">cellulase</fullName>
        <ecNumber evidence="3">3.2.1.4</ecNumber>
    </recommendedName>
</protein>
<dbReference type="PRINTS" id="PR00735">
    <property type="entry name" value="GLHYDRLASE8"/>
</dbReference>
<dbReference type="SUPFAM" id="SSF49265">
    <property type="entry name" value="Fibronectin type III"/>
    <property type="match status" value="1"/>
</dbReference>
<dbReference type="InterPro" id="IPR036116">
    <property type="entry name" value="FN3_sf"/>
</dbReference>
<comment type="caution">
    <text evidence="12">The sequence shown here is derived from an EMBL/GenBank/DDBJ whole genome shotgun (WGS) entry which is preliminary data.</text>
</comment>
<sequence>MLPSLNNLAYIHIYSINNQEKMKTRIRNLKCSLTLLFFMMYGLVNAQNKPFPQGVNFPGCIKPSNVTQAQMNTAIQTFYNTYKSKYLKQCPDATDQYYMYAEGNPSSSTDATVSEQHGYAMITMALMAGYDANAKKYYDGMYKLYSRFRSTTNNNFMSWVIKKNGSVMVGGEGSATDGDFDIAYSLILAHYQWGGGPAGTSVTYLNEAKRIINAFHGTHGVVGASTYRTLLGDDFSNQLNTRSSDWMIDHMTAYKNATGDAFWTNVENEVYNCIADLTGTGKPGASTGLVSDFAKNDPAVPDAAGGGTGEDDADKYSWNGCRYPWRIAMGYQHYGSTKAKAAITKLLDWATGTPTSGDPQNFNGGYNLNGTKLGSDAGELAFVAPITLAATVDAKYQSFLNKGWGELTTLSGSDSYNDAIGLLCMLSISGNWWIPGSTSTPTAPAAPSGLLATVVSSSQINLSWTDNSSNEDNFKVEYSTNGGTSWTALATTAANTSSYSNTGLTAATAYSYRVYAVNTTGNSAYSGVVTATTSSVGTSANLALNKTGVASSLETSAYPASLAFDGSATTRWASVEGVDPQWIYVDLGASYAVNRVKITWEAAYGKDFLIQTSADASTWTTIKTVTGNTALANDYTGLSGSGRYVRIYGTARGTTYGYSIYELEVYGAAAKTSSNIAVASSLEAFSADQVSITVSPNPTKDVLTVKYKGTTPQSVLRIYNMNGQQIYFSKVNGNTTQVDVSGWPKGIYIISVGSVRKKVIVE</sequence>
<keyword evidence="4" id="KW-0732">Signal</keyword>
<dbReference type="SUPFAM" id="SSF48208">
    <property type="entry name" value="Six-hairpin glycosidases"/>
    <property type="match status" value="1"/>
</dbReference>
<dbReference type="InterPro" id="IPR013783">
    <property type="entry name" value="Ig-like_fold"/>
</dbReference>
<feature type="active site" description="Nucleophile" evidence="9">
    <location>
        <position position="177"/>
    </location>
</feature>
<keyword evidence="13" id="KW-1185">Reference proteome</keyword>
<evidence type="ECO:0000256" key="6">
    <source>
        <dbReference type="ARBA" id="ARBA00023001"/>
    </source>
</evidence>
<dbReference type="PROSITE" id="PS50022">
    <property type="entry name" value="FA58C_3"/>
    <property type="match status" value="1"/>
</dbReference>
<dbReference type="Gene3D" id="2.60.120.260">
    <property type="entry name" value="Galactose-binding domain-like"/>
    <property type="match status" value="1"/>
</dbReference>
<dbReference type="Pfam" id="PF00754">
    <property type="entry name" value="F5_F8_type_C"/>
    <property type="match status" value="1"/>
</dbReference>